<dbReference type="Pfam" id="PF19305">
    <property type="entry name" value="MmgE_PrpD_C"/>
    <property type="match status" value="1"/>
</dbReference>
<dbReference type="InterPro" id="IPR036148">
    <property type="entry name" value="MmgE/PrpD_sf"/>
</dbReference>
<evidence type="ECO:0000259" key="2">
    <source>
        <dbReference type="Pfam" id="PF03972"/>
    </source>
</evidence>
<dbReference type="EMBL" id="JAXOVC010000006">
    <property type="protein sequence ID" value="KAK4499744.1"/>
    <property type="molecule type" value="Genomic_DNA"/>
</dbReference>
<reference evidence="4 5" key="1">
    <citation type="journal article" date="2023" name="G3 (Bethesda)">
        <title>A chromosome-level genome assembly of Zasmidium syzygii isolated from banana leaves.</title>
        <authorList>
            <person name="van Westerhoven A.C."/>
            <person name="Mehrabi R."/>
            <person name="Talebi R."/>
            <person name="Steentjes M.B.F."/>
            <person name="Corcolon B."/>
            <person name="Chong P.A."/>
            <person name="Kema G.H.J."/>
            <person name="Seidl M.F."/>
        </authorList>
    </citation>
    <scope>NUCLEOTIDE SEQUENCE [LARGE SCALE GENOMIC DNA]</scope>
    <source>
        <strain evidence="4 5">P124</strain>
    </source>
</reference>
<evidence type="ECO:0000313" key="4">
    <source>
        <dbReference type="EMBL" id="KAK4499744.1"/>
    </source>
</evidence>
<evidence type="ECO:0000259" key="3">
    <source>
        <dbReference type="Pfam" id="PF19305"/>
    </source>
</evidence>
<dbReference type="InterPro" id="IPR005656">
    <property type="entry name" value="MmgE_PrpD"/>
</dbReference>
<dbReference type="Gene3D" id="1.10.4100.10">
    <property type="entry name" value="2-methylcitrate dehydratase PrpD"/>
    <property type="match status" value="1"/>
</dbReference>
<evidence type="ECO:0000256" key="1">
    <source>
        <dbReference type="ARBA" id="ARBA00006174"/>
    </source>
</evidence>
<dbReference type="InterPro" id="IPR045337">
    <property type="entry name" value="MmgE_PrpD_C"/>
</dbReference>
<dbReference type="InterPro" id="IPR042183">
    <property type="entry name" value="MmgE/PrpD_sf_1"/>
</dbReference>
<sequence>MINGVASHVVDYDDIVEGSHPSVTLVSAILALGEELGSSGRDIIDAYIAGFETHQRFMKALFPHHYNNGWHPTATMGTFASAAACARLLKFDVLQTATTLSVAASMASGIKANFGTMLKSFHVGQCGRNGLLAALLVKDGFDANLSALEHKAGFFQAYDGLENVNPDALVNDWPKQLAISRGPWALKPYPCCGSTHTAIRCALKLHKDHGHELDLSQIRSIKITVHEDRIPHTNNQYPKTPLESKFSIQYATVRVLVSGVVRMAHFEGTAYNDDIVQSLLPVTTVQARPPSQDRGIREICAGSVKVTLQDGKVLLSILGPGSADPLSEDELWEKFSDCASGSLDRDISRQLFDTLLNLPQQESLGKLTTILEHAR</sequence>
<evidence type="ECO:0000313" key="5">
    <source>
        <dbReference type="Proteomes" id="UP001305779"/>
    </source>
</evidence>
<comment type="caution">
    <text evidence="4">The sequence shown here is derived from an EMBL/GenBank/DDBJ whole genome shotgun (WGS) entry which is preliminary data.</text>
</comment>
<dbReference type="Gene3D" id="3.30.1330.120">
    <property type="entry name" value="2-methylcitrate dehydratase PrpD"/>
    <property type="match status" value="1"/>
</dbReference>
<dbReference type="SUPFAM" id="SSF103378">
    <property type="entry name" value="2-methylcitrate dehydratase PrpD"/>
    <property type="match status" value="1"/>
</dbReference>
<feature type="domain" description="MmgE/PrpD C-terminal" evidence="3">
    <location>
        <begin position="189"/>
        <end position="347"/>
    </location>
</feature>
<accession>A0ABR0EE16</accession>
<keyword evidence="5" id="KW-1185">Reference proteome</keyword>
<dbReference type="Proteomes" id="UP001305779">
    <property type="component" value="Unassembled WGS sequence"/>
</dbReference>
<dbReference type="InterPro" id="IPR045336">
    <property type="entry name" value="MmgE_PrpD_N"/>
</dbReference>
<dbReference type="Pfam" id="PF03972">
    <property type="entry name" value="MmgE_PrpD_N"/>
    <property type="match status" value="1"/>
</dbReference>
<feature type="domain" description="MmgE/PrpD N-terminal" evidence="2">
    <location>
        <begin position="1"/>
        <end position="162"/>
    </location>
</feature>
<evidence type="ECO:0008006" key="6">
    <source>
        <dbReference type="Google" id="ProtNLM"/>
    </source>
</evidence>
<dbReference type="PANTHER" id="PTHR16943">
    <property type="entry name" value="2-METHYLCITRATE DEHYDRATASE-RELATED"/>
    <property type="match status" value="1"/>
</dbReference>
<organism evidence="4 5">
    <name type="scientific">Zasmidium cellare</name>
    <name type="common">Wine cellar mold</name>
    <name type="synonym">Racodium cellare</name>
    <dbReference type="NCBI Taxonomy" id="395010"/>
    <lineage>
        <taxon>Eukaryota</taxon>
        <taxon>Fungi</taxon>
        <taxon>Dikarya</taxon>
        <taxon>Ascomycota</taxon>
        <taxon>Pezizomycotina</taxon>
        <taxon>Dothideomycetes</taxon>
        <taxon>Dothideomycetidae</taxon>
        <taxon>Mycosphaerellales</taxon>
        <taxon>Mycosphaerellaceae</taxon>
        <taxon>Zasmidium</taxon>
    </lineage>
</organism>
<protein>
    <recommendedName>
        <fullName evidence="6">MmgE/PrpD family protein</fullName>
    </recommendedName>
</protein>
<proteinExistence type="inferred from homology"/>
<name>A0ABR0EE16_ZASCE</name>
<comment type="similarity">
    <text evidence="1">Belongs to the PrpD family.</text>
</comment>
<dbReference type="PANTHER" id="PTHR16943:SF8">
    <property type="entry name" value="2-METHYLCITRATE DEHYDRATASE"/>
    <property type="match status" value="1"/>
</dbReference>
<dbReference type="InterPro" id="IPR042188">
    <property type="entry name" value="MmgE/PrpD_sf_2"/>
</dbReference>
<gene>
    <name evidence="4" type="ORF">PRZ48_007930</name>
</gene>